<proteinExistence type="predicted"/>
<dbReference type="HOGENOM" id="CLU_3272097_0_0_4"/>
<dbReference type="Proteomes" id="UP000002010">
    <property type="component" value="Chromosome"/>
</dbReference>
<dbReference type="STRING" id="557598.LHK_00346"/>
<evidence type="ECO:0000313" key="2">
    <source>
        <dbReference type="Proteomes" id="UP000002010"/>
    </source>
</evidence>
<organism evidence="1 2">
    <name type="scientific">Laribacter hongkongensis (strain HLHK9)</name>
    <dbReference type="NCBI Taxonomy" id="557598"/>
    <lineage>
        <taxon>Bacteria</taxon>
        <taxon>Pseudomonadati</taxon>
        <taxon>Pseudomonadota</taxon>
        <taxon>Betaproteobacteria</taxon>
        <taxon>Neisseriales</taxon>
        <taxon>Aquaspirillaceae</taxon>
        <taxon>Laribacter</taxon>
    </lineage>
</organism>
<evidence type="ECO:0000313" key="1">
    <source>
        <dbReference type="EMBL" id="ACO73341.1"/>
    </source>
</evidence>
<dbReference type="KEGG" id="lhk:LHK_00346"/>
<keyword evidence="2" id="KW-1185">Reference proteome</keyword>
<protein>
    <submittedName>
        <fullName evidence="1">Uncharacterized protein</fullName>
    </submittedName>
</protein>
<sequence length="41" mass="4300">MQQLYPQIARLADPGQAWASGAAVCGLAASQCYNRANFSVA</sequence>
<name>C1DBE4_LARHH</name>
<dbReference type="AlphaFoldDB" id="C1DBE4"/>
<dbReference type="EMBL" id="CP001154">
    <property type="protein sequence ID" value="ACO73341.1"/>
    <property type="molecule type" value="Genomic_DNA"/>
</dbReference>
<accession>C1DBE4</accession>
<gene>
    <name evidence="1" type="ordered locus">LHK_00346</name>
</gene>
<reference evidence="1 2" key="1">
    <citation type="journal article" date="2009" name="PLoS Genet.">
        <title>The complete genome and proteome of Laribacter hongkongensis reveal potential mechanisms for adaptations to different temperatures and habitats.</title>
        <authorList>
            <person name="Woo P.C."/>
            <person name="Lau S.K."/>
            <person name="Tse H."/>
            <person name="Teng J.L."/>
            <person name="Curreem S.O."/>
            <person name="Tsang A.K."/>
            <person name="Fan R.Y."/>
            <person name="Wong G.K."/>
            <person name="Huang Y."/>
            <person name="Loman N.J."/>
            <person name="Snyder L.A."/>
            <person name="Cai J.J."/>
            <person name="Huang J.D."/>
            <person name="Mak W."/>
            <person name="Pallen M.J."/>
            <person name="Lok S."/>
            <person name="Yuen K.Y."/>
        </authorList>
    </citation>
    <scope>NUCLEOTIDE SEQUENCE [LARGE SCALE GENOMIC DNA]</scope>
    <source>
        <strain evidence="1 2">HLHK9</strain>
    </source>
</reference>